<gene>
    <name evidence="2" type="ORF">U0070_023804</name>
</gene>
<proteinExistence type="predicted"/>
<accession>A0AAW0HTP4</accession>
<feature type="region of interest" description="Disordered" evidence="1">
    <location>
        <begin position="24"/>
        <end position="64"/>
    </location>
</feature>
<dbReference type="EMBL" id="JBBHLL010000341">
    <property type="protein sequence ID" value="KAK7805393.1"/>
    <property type="molecule type" value="Genomic_DNA"/>
</dbReference>
<evidence type="ECO:0000313" key="3">
    <source>
        <dbReference type="Proteomes" id="UP001488838"/>
    </source>
</evidence>
<feature type="non-terminal residue" evidence="2">
    <location>
        <position position="1"/>
    </location>
</feature>
<sequence>PAGACARGLSAWYQARAPITPRAALSRWHGRTSARERPRGSRRRRGEPCMRAQPRGKASARRAGLQSGRVWGGCVHAGGGVADEVLRGILRAGCDRLGSRQPGGCGILAAEARRSGRCPSADPLTLAASGSEWALLPSTPGMSRGRCHWQSPSNPAQMAASFTSARRWQQMDDTSRLDPLVDSWIERPCCGNPIPLQCNLSTVPSATIFHQVIHSSGEKAIRLDLCAGPGSFTHAGIWCQLSMENGLCNLTKLVKGFPGPQTELPTNAAACLPACV</sequence>
<feature type="non-terminal residue" evidence="2">
    <location>
        <position position="276"/>
    </location>
</feature>
<evidence type="ECO:0000256" key="1">
    <source>
        <dbReference type="SAM" id="MobiDB-lite"/>
    </source>
</evidence>
<dbReference type="AlphaFoldDB" id="A0AAW0HTP4"/>
<organism evidence="2 3">
    <name type="scientific">Myodes glareolus</name>
    <name type="common">Bank vole</name>
    <name type="synonym">Clethrionomys glareolus</name>
    <dbReference type="NCBI Taxonomy" id="447135"/>
    <lineage>
        <taxon>Eukaryota</taxon>
        <taxon>Metazoa</taxon>
        <taxon>Chordata</taxon>
        <taxon>Craniata</taxon>
        <taxon>Vertebrata</taxon>
        <taxon>Euteleostomi</taxon>
        <taxon>Mammalia</taxon>
        <taxon>Eutheria</taxon>
        <taxon>Euarchontoglires</taxon>
        <taxon>Glires</taxon>
        <taxon>Rodentia</taxon>
        <taxon>Myomorpha</taxon>
        <taxon>Muroidea</taxon>
        <taxon>Cricetidae</taxon>
        <taxon>Arvicolinae</taxon>
        <taxon>Myodes</taxon>
    </lineage>
</organism>
<keyword evidence="3" id="KW-1185">Reference proteome</keyword>
<name>A0AAW0HTP4_MYOGA</name>
<protein>
    <submittedName>
        <fullName evidence="2">Uncharacterized protein</fullName>
    </submittedName>
</protein>
<comment type="caution">
    <text evidence="2">The sequence shown here is derived from an EMBL/GenBank/DDBJ whole genome shotgun (WGS) entry which is preliminary data.</text>
</comment>
<dbReference type="Proteomes" id="UP001488838">
    <property type="component" value="Unassembled WGS sequence"/>
</dbReference>
<reference evidence="2 3" key="1">
    <citation type="journal article" date="2023" name="bioRxiv">
        <title>Conserved and derived expression patterns and positive selection on dental genes reveal complex evolutionary context of ever-growing rodent molars.</title>
        <authorList>
            <person name="Calamari Z.T."/>
            <person name="Song A."/>
            <person name="Cohen E."/>
            <person name="Akter M."/>
            <person name="Roy R.D."/>
            <person name="Hallikas O."/>
            <person name="Christensen M.M."/>
            <person name="Li P."/>
            <person name="Marangoni P."/>
            <person name="Jernvall J."/>
            <person name="Klein O.D."/>
        </authorList>
    </citation>
    <scope>NUCLEOTIDE SEQUENCE [LARGE SCALE GENOMIC DNA]</scope>
    <source>
        <strain evidence="2">V071</strain>
    </source>
</reference>
<evidence type="ECO:0000313" key="2">
    <source>
        <dbReference type="EMBL" id="KAK7805393.1"/>
    </source>
</evidence>